<organism evidence="2 3">
    <name type="scientific">Dichomitus squalens</name>
    <dbReference type="NCBI Taxonomy" id="114155"/>
    <lineage>
        <taxon>Eukaryota</taxon>
        <taxon>Fungi</taxon>
        <taxon>Dikarya</taxon>
        <taxon>Basidiomycota</taxon>
        <taxon>Agaricomycotina</taxon>
        <taxon>Agaricomycetes</taxon>
        <taxon>Polyporales</taxon>
        <taxon>Polyporaceae</taxon>
        <taxon>Dichomitus</taxon>
    </lineage>
</organism>
<dbReference type="SUPFAM" id="SSF52047">
    <property type="entry name" value="RNI-like"/>
    <property type="match status" value="1"/>
</dbReference>
<keyword evidence="3" id="KW-1185">Reference proteome</keyword>
<evidence type="ECO:0000256" key="1">
    <source>
        <dbReference type="SAM" id="MobiDB-lite"/>
    </source>
</evidence>
<proteinExistence type="predicted"/>
<evidence type="ECO:0000313" key="3">
    <source>
        <dbReference type="Proteomes" id="UP000292082"/>
    </source>
</evidence>
<evidence type="ECO:0000313" key="2">
    <source>
        <dbReference type="EMBL" id="TBU60827.1"/>
    </source>
</evidence>
<feature type="region of interest" description="Disordered" evidence="1">
    <location>
        <begin position="505"/>
        <end position="530"/>
    </location>
</feature>
<dbReference type="AlphaFoldDB" id="A0A4Q9Q0Y0"/>
<evidence type="ECO:0008006" key="4">
    <source>
        <dbReference type="Google" id="ProtNLM"/>
    </source>
</evidence>
<reference evidence="2 3" key="1">
    <citation type="submission" date="2019-01" db="EMBL/GenBank/DDBJ databases">
        <title>Draft genome sequences of three monokaryotic isolates of the white-rot basidiomycete fungus Dichomitus squalens.</title>
        <authorList>
            <consortium name="DOE Joint Genome Institute"/>
            <person name="Lopez S.C."/>
            <person name="Andreopoulos B."/>
            <person name="Pangilinan J."/>
            <person name="Lipzen A."/>
            <person name="Riley R."/>
            <person name="Ahrendt S."/>
            <person name="Ng V."/>
            <person name="Barry K."/>
            <person name="Daum C."/>
            <person name="Grigoriev I.V."/>
            <person name="Hilden K.S."/>
            <person name="Makela M.R."/>
            <person name="de Vries R.P."/>
        </authorList>
    </citation>
    <scope>NUCLEOTIDE SEQUENCE [LARGE SCALE GENOMIC DNA]</scope>
    <source>
        <strain evidence="2 3">CBS 464.89</strain>
    </source>
</reference>
<dbReference type="Proteomes" id="UP000292082">
    <property type="component" value="Unassembled WGS sequence"/>
</dbReference>
<accession>A0A4Q9Q0Y0</accession>
<sequence length="530" mass="59405">MRAVPQSKLNEDVLLLILSVSPPKTVTSIMATCRCLYHEGVKIILQDPIRLEGSETTILSLLLFLRAEDFSRCSYVRMLCVDMGPMPGDIAGILVDLLPRLTRLERLELAVEESIKSYPDLLPAFAALQTVKTLVLVNTGERSLNLARTLQSRLTSAYIYLPINHRTNPSLMANKGFHPIYVFQRSAYALTALTFGLWCEVNPDMMYNPPTVIYPNLRTLTLVNNALPIPIPYMQAYPNLTHLHLSVDSEAPSYHDDLSLRPTIMFQRQQNLAWQDNQQGDAVPWERLGVFTGRVFDLWMLGIAHHIPRLVLEDAPAARPNRALIEVLEYACPEQLTISFRGVPLLEVMNSDFLEALCSTDMSRLKNLKLELHLTVYDCELDVGHALSIIGDALAPLELSHLEITVRDVGLYPDIQFRDESNPLAMAPTVTIVHLCSRTVPPAPGTRPHPVSHLLLSRAERTLDDFDVQVFATRLVKSVPTLRSGSVAIQRPRRCGGWDRVATVSPSKSQIGEPNAEQGRVTYKELRREA</sequence>
<dbReference type="EMBL" id="ML145102">
    <property type="protein sequence ID" value="TBU60827.1"/>
    <property type="molecule type" value="Genomic_DNA"/>
</dbReference>
<name>A0A4Q9Q0Y0_9APHY</name>
<gene>
    <name evidence="2" type="ORF">BD310DRAFT_874811</name>
</gene>
<protein>
    <recommendedName>
        <fullName evidence="4">F-box domain-containing protein</fullName>
    </recommendedName>
</protein>